<keyword evidence="2" id="KW-1185">Reference proteome</keyword>
<dbReference type="Gene3D" id="3.10.10.10">
    <property type="entry name" value="HIV Type 1 Reverse Transcriptase, subunit A, domain 1"/>
    <property type="match status" value="1"/>
</dbReference>
<evidence type="ECO:0000313" key="2">
    <source>
        <dbReference type="Proteomes" id="UP000620124"/>
    </source>
</evidence>
<dbReference type="GO" id="GO:0003964">
    <property type="term" value="F:RNA-directed DNA polymerase activity"/>
    <property type="evidence" value="ECO:0007669"/>
    <property type="project" value="UniProtKB-KW"/>
</dbReference>
<name>A0A8H7CRN8_9AGAR</name>
<organism evidence="1 2">
    <name type="scientific">Mycena venus</name>
    <dbReference type="NCBI Taxonomy" id="2733690"/>
    <lineage>
        <taxon>Eukaryota</taxon>
        <taxon>Fungi</taxon>
        <taxon>Dikarya</taxon>
        <taxon>Basidiomycota</taxon>
        <taxon>Agaricomycotina</taxon>
        <taxon>Agaricomycetes</taxon>
        <taxon>Agaricomycetidae</taxon>
        <taxon>Agaricales</taxon>
        <taxon>Marasmiineae</taxon>
        <taxon>Mycenaceae</taxon>
        <taxon>Mycena</taxon>
    </lineage>
</organism>
<reference evidence="1" key="1">
    <citation type="submission" date="2020-05" db="EMBL/GenBank/DDBJ databases">
        <title>Mycena genomes resolve the evolution of fungal bioluminescence.</title>
        <authorList>
            <person name="Tsai I.J."/>
        </authorList>
    </citation>
    <scope>NUCLEOTIDE SEQUENCE</scope>
    <source>
        <strain evidence="1">CCC161011</strain>
    </source>
</reference>
<protein>
    <submittedName>
        <fullName evidence="1">Putative reverse transcriptase domain protein</fullName>
    </submittedName>
</protein>
<dbReference type="InterPro" id="IPR043502">
    <property type="entry name" value="DNA/RNA_pol_sf"/>
</dbReference>
<dbReference type="CDD" id="cd09275">
    <property type="entry name" value="RNase_HI_RT_DIRS1"/>
    <property type="match status" value="1"/>
</dbReference>
<keyword evidence="1" id="KW-0548">Nucleotidyltransferase</keyword>
<dbReference type="PANTHER" id="PTHR33050:SF7">
    <property type="entry name" value="RIBONUCLEASE H"/>
    <property type="match status" value="1"/>
</dbReference>
<dbReference type="PANTHER" id="PTHR33050">
    <property type="entry name" value="REVERSE TRANSCRIPTASE DOMAIN-CONTAINING PROTEIN"/>
    <property type="match status" value="1"/>
</dbReference>
<gene>
    <name evidence="1" type="ORF">MVEN_01528200</name>
</gene>
<proteinExistence type="predicted"/>
<comment type="caution">
    <text evidence="1">The sequence shown here is derived from an EMBL/GenBank/DDBJ whole genome shotgun (WGS) entry which is preliminary data.</text>
</comment>
<sequence length="437" mass="50245">MYNHCSYPCNDPNIPSVNLQIDKEDFVCDWGSFTQCYLIIAWAPPGTEASVFDVKSAFRIVPTLPSDRPQLMISWRDKVYFDNVFSFGATSAPGVFGRIADLFVLLLKKGFSIQDILKWVDDFVFFRYPRTPIIGAVQYDYDERLFINFARELGWTWEMDKHTKFSRLFTYLGFDWDLGVKTVTLPEKKKIKYVRKLQTWLAEGRVTLRRKDVDNVAGTLNHCALVVPQGRSRLVSIYKYLASFRNASNDFVKFPIPITALQDVAWWKQELSAPIVTLQIREPPPLNADEIYVDASTSWGIGLVYRGRWLAWRFKAGWRLEGRNIGWGEMVAVELALRTILASSLSNVHLTLRSDNQGVIGALAAGRSYGVQENIILQHILHLFHKHKIWFTIRYIPSKENPADAPSRGILPHRSKMYPYQPRTPTHLKELLNIVLG</sequence>
<dbReference type="Gene3D" id="3.30.70.270">
    <property type="match status" value="1"/>
</dbReference>
<keyword evidence="1" id="KW-0808">Transferase</keyword>
<dbReference type="AlphaFoldDB" id="A0A8H7CRN8"/>
<dbReference type="InterPro" id="IPR043128">
    <property type="entry name" value="Rev_trsase/Diguanyl_cyclase"/>
</dbReference>
<accession>A0A8H7CRN8</accession>
<keyword evidence="1" id="KW-0695">RNA-directed DNA polymerase</keyword>
<dbReference type="SUPFAM" id="SSF56672">
    <property type="entry name" value="DNA/RNA polymerases"/>
    <property type="match status" value="1"/>
</dbReference>
<dbReference type="EMBL" id="JACAZI010000012">
    <property type="protein sequence ID" value="KAF7347710.1"/>
    <property type="molecule type" value="Genomic_DNA"/>
</dbReference>
<dbReference type="OrthoDB" id="3255824at2759"/>
<evidence type="ECO:0000313" key="1">
    <source>
        <dbReference type="EMBL" id="KAF7347710.1"/>
    </source>
</evidence>
<dbReference type="Proteomes" id="UP000620124">
    <property type="component" value="Unassembled WGS sequence"/>
</dbReference>
<dbReference type="InterPro" id="IPR052055">
    <property type="entry name" value="Hepadnavirus_pol/RT"/>
</dbReference>